<gene>
    <name evidence="5 8" type="primary">mutL</name>
    <name evidence="8" type="ORF">ACFQ1Z_04345</name>
</gene>
<dbReference type="InterPro" id="IPR037198">
    <property type="entry name" value="MutL_C_sf"/>
</dbReference>
<sequence length="629" mass="69102">MQIKLLPDQLISQIAAGEVVERPASALKELLENSVDAGSTQIQVALIQGGTKLLKVTDNGHGIAKDELELALTRHATSKIQSLDDLEQVGSLGFRGEALASIASISRTVLTSRQQAASHAWQISAEGTQGQPVSPAALDAGTIVEVHDLYFNTPARRKFLKTENTEFGHCEDAFTRIALSRAQIGFLLQHNGKAIMRLAASTPQQRISDVLGSEFAAQSVWLDEQSSGLRLWGMTASPTYQRHSRDTQYVFVNGRFVRDKLIAHAIKQAYQDVLHGDKHPAFVLFLELEPSLVDVNVHPAKTEVRFRESQAVHRFIFHSLHKALGKTSAEIQASQPVQAPFNPFTPGLSMPRQQVEMPLQSRSVFDGGYRADNVANQGEAIAQQFYGQLYGDLKATDISALGNPQPTHAAEDYLNPISLSEAVLVPEPAPEPQQYPLGFALGQLHGIYILAQNAQGMVVVDMHAAHERIMYERLKNALSEQAIATQPLLIPMSFYAEKVEVATLQSLQGSDTLQQLGFDMATLSPTTIAIRAVPTMLQDADVVSLARAVLRDLHEYGASRVLLERQNEVLGTMACHAAVRANRQLSTTEMNALLRDMEATERSGQCNHGRPTWFQVSLNDLDKMFMRGQ</sequence>
<dbReference type="InterPro" id="IPR020568">
    <property type="entry name" value="Ribosomal_Su5_D2-typ_SF"/>
</dbReference>
<dbReference type="Pfam" id="PF13589">
    <property type="entry name" value="HATPase_c_3"/>
    <property type="match status" value="1"/>
</dbReference>
<protein>
    <recommendedName>
        <fullName evidence="2 5">DNA mismatch repair protein MutL</fullName>
    </recommendedName>
</protein>
<accession>A0ABW3F5G2</accession>
<dbReference type="Proteomes" id="UP001597128">
    <property type="component" value="Unassembled WGS sequence"/>
</dbReference>
<dbReference type="Pfam" id="PF01119">
    <property type="entry name" value="DNA_mis_repair"/>
    <property type="match status" value="1"/>
</dbReference>
<dbReference type="SMART" id="SM01340">
    <property type="entry name" value="DNA_mis_repair"/>
    <property type="match status" value="1"/>
</dbReference>
<dbReference type="InterPro" id="IPR042121">
    <property type="entry name" value="MutL_C_regsub"/>
</dbReference>
<dbReference type="SUPFAM" id="SSF55874">
    <property type="entry name" value="ATPase domain of HSP90 chaperone/DNA topoisomerase II/histidine kinase"/>
    <property type="match status" value="1"/>
</dbReference>
<keyword evidence="8" id="KW-0540">Nuclease</keyword>
<dbReference type="InterPro" id="IPR036890">
    <property type="entry name" value="HATPase_C_sf"/>
</dbReference>
<dbReference type="InterPro" id="IPR002099">
    <property type="entry name" value="MutL/Mlh/PMS"/>
</dbReference>
<dbReference type="EMBL" id="JBHTKB010000001">
    <property type="protein sequence ID" value="MFD0912768.1"/>
    <property type="molecule type" value="Genomic_DNA"/>
</dbReference>
<dbReference type="InterPro" id="IPR014721">
    <property type="entry name" value="Ribsml_uS5_D2-typ_fold_subgr"/>
</dbReference>
<evidence type="ECO:0000256" key="5">
    <source>
        <dbReference type="HAMAP-Rule" id="MF_00149"/>
    </source>
</evidence>
<evidence type="ECO:0000313" key="9">
    <source>
        <dbReference type="Proteomes" id="UP001597128"/>
    </source>
</evidence>
<name>A0ABW3F5G2_9PROT</name>
<keyword evidence="3 5" id="KW-0227">DNA damage</keyword>
<dbReference type="Gene3D" id="3.30.1370.100">
    <property type="entry name" value="MutL, C-terminal domain, regulatory subdomain"/>
    <property type="match status" value="1"/>
</dbReference>
<dbReference type="CDD" id="cd03482">
    <property type="entry name" value="MutL_Trans_MutL"/>
    <property type="match status" value="1"/>
</dbReference>
<dbReference type="PANTHER" id="PTHR10073">
    <property type="entry name" value="DNA MISMATCH REPAIR PROTEIN MLH, PMS, MUTL"/>
    <property type="match status" value="1"/>
</dbReference>
<dbReference type="Pfam" id="PF08676">
    <property type="entry name" value="MutL_C"/>
    <property type="match status" value="1"/>
</dbReference>
<dbReference type="NCBIfam" id="NF000949">
    <property type="entry name" value="PRK00095.1-2"/>
    <property type="match status" value="1"/>
</dbReference>
<feature type="domain" description="MutL C-terminal dimerisation" evidence="6">
    <location>
        <begin position="440"/>
        <end position="585"/>
    </location>
</feature>
<evidence type="ECO:0000259" key="6">
    <source>
        <dbReference type="SMART" id="SM00853"/>
    </source>
</evidence>
<dbReference type="Gene3D" id="3.30.1540.20">
    <property type="entry name" value="MutL, C-terminal domain, dimerisation subdomain"/>
    <property type="match status" value="1"/>
</dbReference>
<dbReference type="NCBIfam" id="TIGR00585">
    <property type="entry name" value="mutl"/>
    <property type="match status" value="1"/>
</dbReference>
<dbReference type="GO" id="GO:0004519">
    <property type="term" value="F:endonuclease activity"/>
    <property type="evidence" value="ECO:0007669"/>
    <property type="project" value="UniProtKB-KW"/>
</dbReference>
<dbReference type="InterPro" id="IPR013507">
    <property type="entry name" value="DNA_mismatch_S5_2-like"/>
</dbReference>
<keyword evidence="8" id="KW-0378">Hydrolase</keyword>
<evidence type="ECO:0000256" key="4">
    <source>
        <dbReference type="ARBA" id="ARBA00023204"/>
    </source>
</evidence>
<dbReference type="RefSeq" id="WP_379055919.1">
    <property type="nucleotide sequence ID" value="NZ_JBHTKB010000001.1"/>
</dbReference>
<dbReference type="PROSITE" id="PS00058">
    <property type="entry name" value="DNA_MISMATCH_REPAIR_1"/>
    <property type="match status" value="1"/>
</dbReference>
<evidence type="ECO:0000256" key="2">
    <source>
        <dbReference type="ARBA" id="ARBA00021975"/>
    </source>
</evidence>
<evidence type="ECO:0000256" key="3">
    <source>
        <dbReference type="ARBA" id="ARBA00022763"/>
    </source>
</evidence>
<dbReference type="InterPro" id="IPR020667">
    <property type="entry name" value="DNA_mismatch_repair_MutL"/>
</dbReference>
<organism evidence="8 9">
    <name type="scientific">Methylophilus luteus</name>
    <dbReference type="NCBI Taxonomy" id="640108"/>
    <lineage>
        <taxon>Bacteria</taxon>
        <taxon>Pseudomonadati</taxon>
        <taxon>Pseudomonadota</taxon>
        <taxon>Betaproteobacteria</taxon>
        <taxon>Nitrosomonadales</taxon>
        <taxon>Methylophilaceae</taxon>
        <taxon>Methylophilus</taxon>
    </lineage>
</organism>
<comment type="caution">
    <text evidence="8">The sequence shown here is derived from an EMBL/GenBank/DDBJ whole genome shotgun (WGS) entry which is preliminary data.</text>
</comment>
<dbReference type="PANTHER" id="PTHR10073:SF12">
    <property type="entry name" value="DNA MISMATCH REPAIR PROTEIN MLH1"/>
    <property type="match status" value="1"/>
</dbReference>
<feature type="domain" description="DNA mismatch repair protein S5" evidence="7">
    <location>
        <begin position="207"/>
        <end position="325"/>
    </location>
</feature>
<evidence type="ECO:0000313" key="8">
    <source>
        <dbReference type="EMBL" id="MFD0912768.1"/>
    </source>
</evidence>
<dbReference type="HAMAP" id="MF_00149">
    <property type="entry name" value="DNA_mis_repair"/>
    <property type="match status" value="1"/>
</dbReference>
<dbReference type="Gene3D" id="3.30.230.10">
    <property type="match status" value="1"/>
</dbReference>
<dbReference type="InterPro" id="IPR038973">
    <property type="entry name" value="MutL/Mlh/Pms-like"/>
</dbReference>
<keyword evidence="8" id="KW-0255">Endonuclease</keyword>
<dbReference type="CDD" id="cd16926">
    <property type="entry name" value="HATPase_MutL-MLH-PMS-like"/>
    <property type="match status" value="1"/>
</dbReference>
<reference evidence="9" key="1">
    <citation type="journal article" date="2019" name="Int. J. Syst. Evol. Microbiol.">
        <title>The Global Catalogue of Microorganisms (GCM) 10K type strain sequencing project: providing services to taxonomists for standard genome sequencing and annotation.</title>
        <authorList>
            <consortium name="The Broad Institute Genomics Platform"/>
            <consortium name="The Broad Institute Genome Sequencing Center for Infectious Disease"/>
            <person name="Wu L."/>
            <person name="Ma J."/>
        </authorList>
    </citation>
    <scope>NUCLEOTIDE SEQUENCE [LARGE SCALE GENOMIC DNA]</scope>
    <source>
        <strain evidence="9">CCUG 58412</strain>
    </source>
</reference>
<proteinExistence type="inferred from homology"/>
<dbReference type="SUPFAM" id="SSF54211">
    <property type="entry name" value="Ribosomal protein S5 domain 2-like"/>
    <property type="match status" value="1"/>
</dbReference>
<dbReference type="InterPro" id="IPR042120">
    <property type="entry name" value="MutL_C_dimsub"/>
</dbReference>
<dbReference type="SUPFAM" id="SSF118116">
    <property type="entry name" value="DNA mismatch repair protein MutL"/>
    <property type="match status" value="1"/>
</dbReference>
<keyword evidence="9" id="KW-1185">Reference proteome</keyword>
<keyword evidence="4 5" id="KW-0234">DNA repair</keyword>
<dbReference type="InterPro" id="IPR014762">
    <property type="entry name" value="DNA_mismatch_repair_CS"/>
</dbReference>
<comment type="function">
    <text evidence="5">This protein is involved in the repair of mismatches in DNA. It is required for dam-dependent methyl-directed DNA mismatch repair. May act as a 'molecular matchmaker', a protein that promotes the formation of a stable complex between two or more DNA-binding proteins in an ATP-dependent manner without itself being part of a final effector complex.</text>
</comment>
<dbReference type="Gene3D" id="3.30.565.10">
    <property type="entry name" value="Histidine kinase-like ATPase, C-terminal domain"/>
    <property type="match status" value="1"/>
</dbReference>
<comment type="similarity">
    <text evidence="1 5">Belongs to the DNA mismatch repair MutL/HexB family.</text>
</comment>
<dbReference type="SMART" id="SM00853">
    <property type="entry name" value="MutL_C"/>
    <property type="match status" value="1"/>
</dbReference>
<dbReference type="InterPro" id="IPR014790">
    <property type="entry name" value="MutL_C"/>
</dbReference>
<evidence type="ECO:0000259" key="7">
    <source>
        <dbReference type="SMART" id="SM01340"/>
    </source>
</evidence>
<evidence type="ECO:0000256" key="1">
    <source>
        <dbReference type="ARBA" id="ARBA00006082"/>
    </source>
</evidence>